<keyword evidence="3" id="KW-1185">Reference proteome</keyword>
<dbReference type="InterPro" id="IPR029787">
    <property type="entry name" value="Nucleotide_cyclase"/>
</dbReference>
<protein>
    <submittedName>
        <fullName evidence="2">Adenylate/guanylate cyclase domain-containing protein</fullName>
    </submittedName>
</protein>
<dbReference type="Gene3D" id="1.25.40.10">
    <property type="entry name" value="Tetratricopeptide repeat domain"/>
    <property type="match status" value="1"/>
</dbReference>
<dbReference type="PANTHER" id="PTHR43081:SF19">
    <property type="entry name" value="PH-SENSITIVE ADENYLATE CYCLASE RV1264"/>
    <property type="match status" value="1"/>
</dbReference>
<dbReference type="SUPFAM" id="SSF55073">
    <property type="entry name" value="Nucleotide cyclase"/>
    <property type="match status" value="1"/>
</dbReference>
<dbReference type="InterPro" id="IPR001054">
    <property type="entry name" value="A/G_cyclase"/>
</dbReference>
<reference evidence="2 3" key="1">
    <citation type="submission" date="2022-02" db="EMBL/GenBank/DDBJ databases">
        <title>Draft genome sequence of Mezorhizobium retamae strain IRAMC:0171 isolated from Retama raetam nodules.</title>
        <authorList>
            <person name="Bengaied R."/>
            <person name="Sbissi I."/>
            <person name="Huber K."/>
            <person name="Ghodbane F."/>
            <person name="Nouioui I."/>
            <person name="Tarhouni M."/>
            <person name="Gtari M."/>
        </authorList>
    </citation>
    <scope>NUCLEOTIDE SEQUENCE [LARGE SCALE GENOMIC DNA]</scope>
    <source>
        <strain evidence="2 3">IRAMC:0171</strain>
    </source>
</reference>
<accession>A0ABS9QL67</accession>
<evidence type="ECO:0000259" key="1">
    <source>
        <dbReference type="PROSITE" id="PS50125"/>
    </source>
</evidence>
<dbReference type="Pfam" id="PF00211">
    <property type="entry name" value="Guanylate_cyc"/>
    <property type="match status" value="1"/>
</dbReference>
<evidence type="ECO:0000313" key="3">
    <source>
        <dbReference type="Proteomes" id="UP001201701"/>
    </source>
</evidence>
<dbReference type="InterPro" id="IPR050697">
    <property type="entry name" value="Adenylyl/Guanylyl_Cyclase_3/4"/>
</dbReference>
<dbReference type="RefSeq" id="WP_239368862.1">
    <property type="nucleotide sequence ID" value="NZ_JAKREW010000026.1"/>
</dbReference>
<feature type="domain" description="Guanylate cyclase" evidence="1">
    <location>
        <begin position="12"/>
        <end position="126"/>
    </location>
</feature>
<dbReference type="SUPFAM" id="SSF48452">
    <property type="entry name" value="TPR-like"/>
    <property type="match status" value="1"/>
</dbReference>
<comment type="caution">
    <text evidence="2">The sequence shown here is derived from an EMBL/GenBank/DDBJ whole genome shotgun (WGS) entry which is preliminary data.</text>
</comment>
<dbReference type="Gene3D" id="3.30.70.1230">
    <property type="entry name" value="Nucleotide cyclase"/>
    <property type="match status" value="1"/>
</dbReference>
<dbReference type="PROSITE" id="PS50125">
    <property type="entry name" value="GUANYLATE_CYCLASE_2"/>
    <property type="match status" value="1"/>
</dbReference>
<dbReference type="InterPro" id="IPR011990">
    <property type="entry name" value="TPR-like_helical_dom_sf"/>
</dbReference>
<dbReference type="CDD" id="cd07302">
    <property type="entry name" value="CHD"/>
    <property type="match status" value="1"/>
</dbReference>
<organism evidence="2 3">
    <name type="scientific">Mesorhizobium retamae</name>
    <dbReference type="NCBI Taxonomy" id="2912854"/>
    <lineage>
        <taxon>Bacteria</taxon>
        <taxon>Pseudomonadati</taxon>
        <taxon>Pseudomonadota</taxon>
        <taxon>Alphaproteobacteria</taxon>
        <taxon>Hyphomicrobiales</taxon>
        <taxon>Phyllobacteriaceae</taxon>
        <taxon>Mesorhizobium</taxon>
    </lineage>
</organism>
<gene>
    <name evidence="2" type="ORF">L4923_21335</name>
</gene>
<dbReference type="EMBL" id="JAKREW010000026">
    <property type="protein sequence ID" value="MCG7507583.1"/>
    <property type="molecule type" value="Genomic_DNA"/>
</dbReference>
<name>A0ABS9QL67_9HYPH</name>
<dbReference type="Gene3D" id="3.40.50.10610">
    <property type="entry name" value="ABC-type transport auxiliary lipoprotein component"/>
    <property type="match status" value="1"/>
</dbReference>
<dbReference type="Proteomes" id="UP001201701">
    <property type="component" value="Unassembled WGS sequence"/>
</dbReference>
<sequence length="591" mass="65984">MVDQQVIRQLSTICALDAVGFSRLMNENQETAVKIFYERRNLIAETVGEFGGRVFGAAGDSLMAEFGSPVEALRAMLEAQTRLDKLNAAAAENLRMPFRIGVATGVVIQSEDGTFGDCVNISARLQEFSPPGGVAITGTTHEHISGKFSVEFTDLGLMQLKNIALPVRILVSAPASGQTTSRAFAAVRSSIVQPANTETKDHQPAIAVLPFQNSSPDRSTDYLADGIVDDIIHGLAATRSLPVIARDSSFQFRDQWLGAAAIGNLLGARYLVMGSVASFDKRIRLSASLTDSGNGRVIWSGRFERSLEELTQLQDDLGGEIVSTLEREVDRVEQVRTFQIPWERLQTWQLVRRGRWHMQRRTRADMEAALKLFQQAYDEDPNSSSVLSELAWWYLWRGWLNRGEPGDLARVADLSQRALLVDSQDARPYAFLGSIEVLRRRPLAALDFLQQALHYNPSFVLAYQAMGSARLMASRPQEAITVLKRADRLSPFENYRFHTLGELAAAYTLMEDWPAVISTAERSLSFAQDYFYPRFLKIGALVRSGQIEAARTERELFEARHPRFNRSWIDWIPFADGSINQRLLDNFDGAG</sequence>
<evidence type="ECO:0000313" key="2">
    <source>
        <dbReference type="EMBL" id="MCG7507583.1"/>
    </source>
</evidence>
<dbReference type="SUPFAM" id="SSF52964">
    <property type="entry name" value="TolB, N-terminal domain"/>
    <property type="match status" value="1"/>
</dbReference>
<dbReference type="PANTHER" id="PTHR43081">
    <property type="entry name" value="ADENYLATE CYCLASE, TERMINAL-DIFFERENTIATION SPECIFIC-RELATED"/>
    <property type="match status" value="1"/>
</dbReference>
<proteinExistence type="predicted"/>